<accession>A0AAN4HK56</accession>
<protein>
    <submittedName>
        <fullName evidence="1">Uncharacterized protein</fullName>
    </submittedName>
</protein>
<evidence type="ECO:0000313" key="1">
    <source>
        <dbReference type="EMBL" id="ERI01197.1"/>
    </source>
</evidence>
<evidence type="ECO:0000313" key="2">
    <source>
        <dbReference type="Proteomes" id="UP000013487"/>
    </source>
</evidence>
<comment type="caution">
    <text evidence="1">The sequence shown here is derived from an EMBL/GenBank/DDBJ whole genome shotgun (WGS) entry which is preliminary data.</text>
</comment>
<reference evidence="1 2" key="1">
    <citation type="journal article" date="2013" name="Genome Announc.">
        <title>Draft Genome Sequence of Bacillus thuringiensis var. thuringiensis Strain T01-328, a Brazilian Isolate That Produces a Soluble Pesticide Protein, Cry1Ia.</title>
        <authorList>
            <person name="Varani A.M."/>
            <person name="Lemos M.V."/>
            <person name="Fernandes C.C."/>
            <person name="Lemos E.G."/>
            <person name="Alves E.C."/>
            <person name="Desiderio J.A."/>
        </authorList>
    </citation>
    <scope>NUCLEOTIDE SEQUENCE [LARGE SCALE GENOMIC DNA]</scope>
    <source>
        <strain evidence="1 2">T01-328</strain>
    </source>
</reference>
<dbReference type="Proteomes" id="UP000013487">
    <property type="component" value="Unassembled WGS sequence"/>
</dbReference>
<gene>
    <name evidence="1" type="ORF">BTCBT_002752</name>
</gene>
<dbReference type="AlphaFoldDB" id="A0AAN4HK56"/>
<sequence length="182" mass="22014">MYWILTTEEEVNQVKTLLNILNDYTQKIQNVSEKSLKQKIKQDFKKELKDRGPILIFDLISRIGNQLYIPIHIYRKIISKNKDSIELNRKLAYEFSKKLIRDSAMEKEPLQELEMKDMNREELIIITTFIYMFYEIDNVKEVIKDTNEVAMIHIKKRFEITWKTKMYWKFKLVDILEGLKSK</sequence>
<dbReference type="EMBL" id="ARXZ02000004">
    <property type="protein sequence ID" value="ERI01197.1"/>
    <property type="molecule type" value="Genomic_DNA"/>
</dbReference>
<name>A0AAN4HK56_BACTU</name>
<proteinExistence type="predicted"/>
<dbReference type="RefSeq" id="WP_000289861.1">
    <property type="nucleotide sequence ID" value="NZ_ARXZ02000004.1"/>
</dbReference>
<organism evidence="1 2">
    <name type="scientific">Bacillus thuringiensis T01-328</name>
    <dbReference type="NCBI Taxonomy" id="1324966"/>
    <lineage>
        <taxon>Bacteria</taxon>
        <taxon>Bacillati</taxon>
        <taxon>Bacillota</taxon>
        <taxon>Bacilli</taxon>
        <taxon>Bacillales</taxon>
        <taxon>Bacillaceae</taxon>
        <taxon>Bacillus</taxon>
        <taxon>Bacillus cereus group</taxon>
    </lineage>
</organism>